<keyword evidence="2" id="KW-1185">Reference proteome</keyword>
<dbReference type="EMBL" id="CP009122">
    <property type="protein sequence ID" value="AJA07247.1"/>
    <property type="molecule type" value="Genomic_DNA"/>
</dbReference>
<protein>
    <submittedName>
        <fullName evidence="1">Uncharacterized protein</fullName>
    </submittedName>
</protein>
<accession>A0A0A7PH50</accession>
<gene>
    <name evidence="1" type="ORF">SKP52_01550</name>
</gene>
<dbReference type="STRING" id="1515612.SKP52_01550"/>
<evidence type="ECO:0000313" key="2">
    <source>
        <dbReference type="Proteomes" id="UP000030907"/>
    </source>
</evidence>
<dbReference type="KEGG" id="sphk:SKP52_01550"/>
<dbReference type="HOGENOM" id="CLU_104596_0_0_5"/>
<organism evidence="1 2">
    <name type="scientific">Sphingopyxis fribergensis</name>
    <dbReference type="NCBI Taxonomy" id="1515612"/>
    <lineage>
        <taxon>Bacteria</taxon>
        <taxon>Pseudomonadati</taxon>
        <taxon>Pseudomonadota</taxon>
        <taxon>Alphaproteobacteria</taxon>
        <taxon>Sphingomonadales</taxon>
        <taxon>Sphingomonadaceae</taxon>
        <taxon>Sphingopyxis</taxon>
    </lineage>
</organism>
<reference evidence="1 2" key="1">
    <citation type="journal article" date="2015" name="Int. J. Syst. Evol. Microbiol.">
        <title>Description of Sphingopyxis fribergensis sp. nov. - a soil bacterium with the ability to degrade styrene and phenylacetic acid.</title>
        <authorList>
            <person name="Oelschlagel M."/>
            <person name="Ruckert C."/>
            <person name="Kalinowski J."/>
            <person name="Schmidt G."/>
            <person name="Schlomann M."/>
            <person name="Tischler D."/>
        </authorList>
    </citation>
    <scope>NUCLEOTIDE SEQUENCE [LARGE SCALE GENOMIC DNA]</scope>
    <source>
        <strain evidence="1 2">Kp5.2</strain>
    </source>
</reference>
<dbReference type="AlphaFoldDB" id="A0A0A7PH50"/>
<evidence type="ECO:0000313" key="1">
    <source>
        <dbReference type="EMBL" id="AJA07247.1"/>
    </source>
</evidence>
<dbReference type="OrthoDB" id="1551172at2"/>
<dbReference type="Proteomes" id="UP000030907">
    <property type="component" value="Chromosome"/>
</dbReference>
<proteinExistence type="predicted"/>
<name>A0A0A7PH50_9SPHN</name>
<sequence length="167" mass="18172">MADHFIQGSFAFTCSIAEAALIEEAWQLAADLMWDFDPAPISDELLTVFPPSLADKPLSGFTAIFDDANFPDFGADIQVENSIEDPKTCSVSIYSDTDFQPWPIAGLIQRCCQPTLAIAPIGFDWSLTCSKPRIDSFGGGWCAIFPDRIEIESTRQALSKALNGGLS</sequence>
<dbReference type="RefSeq" id="WP_039570912.1">
    <property type="nucleotide sequence ID" value="NZ_CP009122.1"/>
</dbReference>